<dbReference type="GO" id="GO:0050124">
    <property type="term" value="F:N-acylneuraminate-9-phosphatase activity"/>
    <property type="evidence" value="ECO:0007669"/>
    <property type="project" value="TreeGrafter"/>
</dbReference>
<dbReference type="Gene3D" id="3.40.50.1000">
    <property type="entry name" value="HAD superfamily/HAD-like"/>
    <property type="match status" value="1"/>
</dbReference>
<reference evidence="5" key="1">
    <citation type="submission" date="2012-12" db="EMBL/GenBank/DDBJ databases">
        <title>Genome Sequence of Photobacterium leiognathi lrivu.4.1.</title>
        <authorList>
            <person name="Urbanczyk H."/>
            <person name="Ogura Y."/>
            <person name="Hayashi T."/>
            <person name="Dunlap P.V."/>
        </authorList>
    </citation>
    <scope>NUCLEOTIDE SEQUENCE [LARGE SCALE GENOMIC DNA]</scope>
    <source>
        <strain evidence="5">lrivu.4.1</strain>
    </source>
</reference>
<dbReference type="InterPro" id="IPR036412">
    <property type="entry name" value="HAD-like_sf"/>
</dbReference>
<dbReference type="GO" id="GO:0046380">
    <property type="term" value="P:N-acetylneuraminate biosynthetic process"/>
    <property type="evidence" value="ECO:0007669"/>
    <property type="project" value="TreeGrafter"/>
</dbReference>
<dbReference type="EMBL" id="DF196819">
    <property type="protein sequence ID" value="GAD29908.1"/>
    <property type="molecule type" value="Genomic_DNA"/>
</dbReference>
<dbReference type="InterPro" id="IPR023214">
    <property type="entry name" value="HAD_sf"/>
</dbReference>
<evidence type="ECO:0000313" key="4">
    <source>
        <dbReference type="EMBL" id="GAD29908.1"/>
    </source>
</evidence>
<dbReference type="RefSeq" id="WP_023932410.1">
    <property type="nucleotide sequence ID" value="NZ_DF196819.1"/>
</dbReference>
<evidence type="ECO:0000256" key="3">
    <source>
        <dbReference type="ARBA" id="ARBA00022842"/>
    </source>
</evidence>
<name>A0A0U1P5R8_PHOLE</name>
<proteinExistence type="predicted"/>
<dbReference type="HOGENOM" id="CLU_045011_8_1_6"/>
<dbReference type="InterPro" id="IPR051400">
    <property type="entry name" value="HAD-like_hydrolase"/>
</dbReference>
<organism evidence="4 5">
    <name type="scientific">Photobacterium leiognathi lrivu.4.1</name>
    <dbReference type="NCBI Taxonomy" id="1248232"/>
    <lineage>
        <taxon>Bacteria</taxon>
        <taxon>Pseudomonadati</taxon>
        <taxon>Pseudomonadota</taxon>
        <taxon>Gammaproteobacteria</taxon>
        <taxon>Vibrionales</taxon>
        <taxon>Vibrionaceae</taxon>
        <taxon>Photobacterium</taxon>
    </lineage>
</organism>
<dbReference type="PANTHER" id="PTHR46470">
    <property type="entry name" value="N-ACYLNEURAMINATE-9-PHOSPHATASE"/>
    <property type="match status" value="1"/>
</dbReference>
<protein>
    <submittedName>
        <fullName evidence="4">2-haloalkanoic acid dehalogenase</fullName>
    </submittedName>
</protein>
<dbReference type="AlphaFoldDB" id="A0A0U1P5R8"/>
<dbReference type="Pfam" id="PF00702">
    <property type="entry name" value="Hydrolase"/>
    <property type="match status" value="1"/>
</dbReference>
<dbReference type="SFLD" id="SFLDS00003">
    <property type="entry name" value="Haloacid_Dehalogenase"/>
    <property type="match status" value="1"/>
</dbReference>
<dbReference type="NCBIfam" id="TIGR01549">
    <property type="entry name" value="HAD-SF-IA-v1"/>
    <property type="match status" value="1"/>
</dbReference>
<dbReference type="Proteomes" id="UP000030675">
    <property type="component" value="Unassembled WGS sequence"/>
</dbReference>
<dbReference type="PANTHER" id="PTHR46470:SF3">
    <property type="entry name" value="N-ACYLNEURAMINATE-9-PHOSPHATASE"/>
    <property type="match status" value="1"/>
</dbReference>
<dbReference type="eggNOG" id="COG1011">
    <property type="taxonomic scope" value="Bacteria"/>
</dbReference>
<keyword evidence="3" id="KW-0460">Magnesium</keyword>
<keyword evidence="2" id="KW-0378">Hydrolase</keyword>
<sequence length="242" mass="26795">MLKAIFLDMDETLCATSLADKHAVGQLKLYVADLYPQLDADLFLERYVAGVYKKLNDELPELVPLLNDELYFRQNLIIVLFKEQGIDLPFDSAVAIQACFDQSRMSGFDFFPGMKDALVALRKAYKLVVITNGPVFSQHPKLATTEMQQYVDHIIVGGEEPEEKPALSIFEKALGLVGCKPHEAIHMGDSLAADIAGANNAGIKSIWVDTQKEADHQQLVYIKPDFIVANPVELTEIVASLA</sequence>
<dbReference type="SUPFAM" id="SSF56784">
    <property type="entry name" value="HAD-like"/>
    <property type="match status" value="1"/>
</dbReference>
<dbReference type="SFLD" id="SFLDG01129">
    <property type="entry name" value="C1.5:_HAD__Beta-PGM__Phosphata"/>
    <property type="match status" value="1"/>
</dbReference>
<accession>A0A0U1P5R8</accession>
<dbReference type="Gene3D" id="1.20.120.710">
    <property type="entry name" value="Haloacid dehalogenase hydrolase-like domain"/>
    <property type="match status" value="1"/>
</dbReference>
<evidence type="ECO:0000256" key="2">
    <source>
        <dbReference type="ARBA" id="ARBA00022801"/>
    </source>
</evidence>
<comment type="cofactor">
    <cofactor evidence="1">
        <name>Mg(2+)</name>
        <dbReference type="ChEBI" id="CHEBI:18420"/>
    </cofactor>
</comment>
<dbReference type="CDD" id="cd04305">
    <property type="entry name" value="HAD_Neu5Ac-Pase_like"/>
    <property type="match status" value="1"/>
</dbReference>
<gene>
    <name evidence="4" type="ORF">PLEI_1562</name>
</gene>
<dbReference type="InterPro" id="IPR006439">
    <property type="entry name" value="HAD-SF_hydro_IA"/>
</dbReference>
<evidence type="ECO:0000256" key="1">
    <source>
        <dbReference type="ARBA" id="ARBA00001946"/>
    </source>
</evidence>
<evidence type="ECO:0000313" key="5">
    <source>
        <dbReference type="Proteomes" id="UP000030675"/>
    </source>
</evidence>